<dbReference type="Proteomes" id="UP000237105">
    <property type="component" value="Unassembled WGS sequence"/>
</dbReference>
<feature type="compositionally biased region" description="Polar residues" evidence="1">
    <location>
        <begin position="18"/>
        <end position="32"/>
    </location>
</feature>
<name>A0A2P5CBF9_PARAD</name>
<organism evidence="2 3">
    <name type="scientific">Parasponia andersonii</name>
    <name type="common">Sponia andersonii</name>
    <dbReference type="NCBI Taxonomy" id="3476"/>
    <lineage>
        <taxon>Eukaryota</taxon>
        <taxon>Viridiplantae</taxon>
        <taxon>Streptophyta</taxon>
        <taxon>Embryophyta</taxon>
        <taxon>Tracheophyta</taxon>
        <taxon>Spermatophyta</taxon>
        <taxon>Magnoliopsida</taxon>
        <taxon>eudicotyledons</taxon>
        <taxon>Gunneridae</taxon>
        <taxon>Pentapetalae</taxon>
        <taxon>rosids</taxon>
        <taxon>fabids</taxon>
        <taxon>Rosales</taxon>
        <taxon>Cannabaceae</taxon>
        <taxon>Parasponia</taxon>
    </lineage>
</organism>
<reference evidence="3" key="1">
    <citation type="submission" date="2016-06" db="EMBL/GenBank/DDBJ databases">
        <title>Parallel loss of symbiosis genes in relatives of nitrogen-fixing non-legume Parasponia.</title>
        <authorList>
            <person name="Van Velzen R."/>
            <person name="Holmer R."/>
            <person name="Bu F."/>
            <person name="Rutten L."/>
            <person name="Van Zeijl A."/>
            <person name="Liu W."/>
            <person name="Santuari L."/>
            <person name="Cao Q."/>
            <person name="Sharma T."/>
            <person name="Shen D."/>
            <person name="Roswanjaya Y."/>
            <person name="Wardhani T."/>
            <person name="Kalhor M.S."/>
            <person name="Jansen J."/>
            <person name="Van den Hoogen J."/>
            <person name="Gungor B."/>
            <person name="Hartog M."/>
            <person name="Hontelez J."/>
            <person name="Verver J."/>
            <person name="Yang W.-C."/>
            <person name="Schijlen E."/>
            <person name="Repin R."/>
            <person name="Schilthuizen M."/>
            <person name="Schranz E."/>
            <person name="Heidstra R."/>
            <person name="Miyata K."/>
            <person name="Fedorova E."/>
            <person name="Kohlen W."/>
            <person name="Bisseling T."/>
            <person name="Smit S."/>
            <person name="Geurts R."/>
        </authorList>
    </citation>
    <scope>NUCLEOTIDE SEQUENCE [LARGE SCALE GENOMIC DNA]</scope>
    <source>
        <strain evidence="3">cv. WU1-14</strain>
    </source>
</reference>
<evidence type="ECO:0000313" key="3">
    <source>
        <dbReference type="Proteomes" id="UP000237105"/>
    </source>
</evidence>
<comment type="caution">
    <text evidence="2">The sequence shown here is derived from an EMBL/GenBank/DDBJ whole genome shotgun (WGS) entry which is preliminary data.</text>
</comment>
<feature type="region of interest" description="Disordered" evidence="1">
    <location>
        <begin position="18"/>
        <end position="37"/>
    </location>
</feature>
<keyword evidence="3" id="KW-1185">Reference proteome</keyword>
<proteinExistence type="predicted"/>
<evidence type="ECO:0000256" key="1">
    <source>
        <dbReference type="SAM" id="MobiDB-lite"/>
    </source>
</evidence>
<gene>
    <name evidence="2" type="ORF">PanWU01x14_167160</name>
</gene>
<dbReference type="AlphaFoldDB" id="A0A2P5CBF9"/>
<sequence length="127" mass="13345">VTHGTNATPEVISGLTISSSQFDAPKQSTENGTLPSFNSISSSLSPHIASHTSESTSLVSTNSVLHTTPAASIPDVISNIHRAYPESTHHMTIISKNGIFQPKSFHVYGSFCTAEPASVAHVLSDPC</sequence>
<protein>
    <submittedName>
        <fullName evidence="2">Uncharacterized protein</fullName>
    </submittedName>
</protein>
<evidence type="ECO:0000313" key="2">
    <source>
        <dbReference type="EMBL" id="PON58324.1"/>
    </source>
</evidence>
<feature type="non-terminal residue" evidence="2">
    <location>
        <position position="1"/>
    </location>
</feature>
<dbReference type="EMBL" id="JXTB01000150">
    <property type="protein sequence ID" value="PON58324.1"/>
    <property type="molecule type" value="Genomic_DNA"/>
</dbReference>
<accession>A0A2P5CBF9</accession>